<keyword evidence="7" id="KW-1185">Reference proteome</keyword>
<dbReference type="RefSeq" id="XP_019641762.1">
    <property type="nucleotide sequence ID" value="XM_019786203.1"/>
</dbReference>
<dbReference type="KEGG" id="bbel:109483224"/>
<keyword evidence="3" id="KW-0378">Hydrolase</keyword>
<evidence type="ECO:0000313" key="10">
    <source>
        <dbReference type="RefSeq" id="XP_019641763.1"/>
    </source>
</evidence>
<evidence type="ECO:0000256" key="3">
    <source>
        <dbReference type="ARBA" id="ARBA00022801"/>
    </source>
</evidence>
<evidence type="ECO:0000313" key="8">
    <source>
        <dbReference type="RefSeq" id="XP_019641761.1"/>
    </source>
</evidence>
<evidence type="ECO:0000259" key="5">
    <source>
        <dbReference type="PROSITE" id="PS50054"/>
    </source>
</evidence>
<dbReference type="AlphaFoldDB" id="A0A6P5AET3"/>
<dbReference type="GO" id="GO:0005737">
    <property type="term" value="C:cytoplasm"/>
    <property type="evidence" value="ECO:0007669"/>
    <property type="project" value="TreeGrafter"/>
</dbReference>
<dbReference type="GO" id="GO:0017017">
    <property type="term" value="F:MAP kinase tyrosine/serine/threonine phosphatase activity"/>
    <property type="evidence" value="ECO:0007669"/>
    <property type="project" value="InterPro"/>
</dbReference>
<organism evidence="7 9">
    <name type="scientific">Branchiostoma belcheri</name>
    <name type="common">Amphioxus</name>
    <dbReference type="NCBI Taxonomy" id="7741"/>
    <lineage>
        <taxon>Eukaryota</taxon>
        <taxon>Metazoa</taxon>
        <taxon>Chordata</taxon>
        <taxon>Cephalochordata</taxon>
        <taxon>Leptocardii</taxon>
        <taxon>Amphioxiformes</taxon>
        <taxon>Branchiostomatidae</taxon>
        <taxon>Branchiostoma</taxon>
    </lineage>
</organism>
<sequence length="171" mass="19993">MAYYRVNDHLYFSNAVSARDLDKLLYLKITCIINATQRQQSAQHPSIDFHRISVADSPQEDILKHLDRATNIIHETARRSGRALVHCKSGVSRAATICIAYVMKYQNLSLREAHDVVRKARWAIRPNDGFWEQLMTYEKRLRHTNSVEFITIQSLRLPSVYRQEYSNMNQL</sequence>
<dbReference type="InterPro" id="IPR000340">
    <property type="entry name" value="Dual-sp_phosphatase_cat-dom"/>
</dbReference>
<evidence type="ECO:0000256" key="2">
    <source>
        <dbReference type="ARBA" id="ARBA00013081"/>
    </source>
</evidence>
<dbReference type="InterPro" id="IPR020420">
    <property type="entry name" value="Atypical_DUSP_subfamB"/>
</dbReference>
<dbReference type="PANTHER" id="PTHR45961:SF6">
    <property type="entry name" value="IP21249P"/>
    <property type="match status" value="1"/>
</dbReference>
<comment type="similarity">
    <text evidence="1">Belongs to the protein-tyrosine phosphatase family. Non-receptor class dual specificity subfamily.</text>
</comment>
<dbReference type="PROSITE" id="PS50054">
    <property type="entry name" value="TYR_PHOSPHATASE_DUAL"/>
    <property type="match status" value="1"/>
</dbReference>
<dbReference type="GO" id="GO:0004722">
    <property type="term" value="F:protein serine/threonine phosphatase activity"/>
    <property type="evidence" value="ECO:0007669"/>
    <property type="project" value="UniProtKB-EC"/>
</dbReference>
<protein>
    <recommendedName>
        <fullName evidence="2">protein-serine/threonine phosphatase</fullName>
        <ecNumber evidence="2">3.1.3.16</ecNumber>
    </recommendedName>
</protein>
<feature type="domain" description="Tyrosine-protein phosphatase" evidence="5">
    <location>
        <begin position="2"/>
        <end position="143"/>
    </location>
</feature>
<dbReference type="EC" id="3.1.3.16" evidence="2"/>
<dbReference type="InterPro" id="IPR029021">
    <property type="entry name" value="Prot-tyrosine_phosphatase-like"/>
</dbReference>
<gene>
    <name evidence="8 9 10" type="primary">LOC109483224</name>
</gene>
<evidence type="ECO:0000313" key="9">
    <source>
        <dbReference type="RefSeq" id="XP_019641762.1"/>
    </source>
</evidence>
<evidence type="ECO:0000313" key="7">
    <source>
        <dbReference type="Proteomes" id="UP000515135"/>
    </source>
</evidence>
<evidence type="ECO:0000259" key="6">
    <source>
        <dbReference type="PROSITE" id="PS50056"/>
    </source>
</evidence>
<dbReference type="GeneID" id="109483224"/>
<accession>A0A6P5AET3</accession>
<dbReference type="CDD" id="cd14514">
    <property type="entry name" value="DUSP14-like"/>
    <property type="match status" value="1"/>
</dbReference>
<dbReference type="PROSITE" id="PS50056">
    <property type="entry name" value="TYR_PHOSPHATASE_2"/>
    <property type="match status" value="1"/>
</dbReference>
<dbReference type="SMART" id="SM00195">
    <property type="entry name" value="DSPc"/>
    <property type="match status" value="1"/>
</dbReference>
<dbReference type="PANTHER" id="PTHR45961">
    <property type="entry name" value="IP21249P"/>
    <property type="match status" value="1"/>
</dbReference>
<dbReference type="PRINTS" id="PR01910">
    <property type="entry name" value="ADSPHPHTASEB"/>
</dbReference>
<evidence type="ECO:0000256" key="1">
    <source>
        <dbReference type="ARBA" id="ARBA00008601"/>
    </source>
</evidence>
<dbReference type="InterPro" id="IPR052103">
    <property type="entry name" value="Dual_spec_Phospatases"/>
</dbReference>
<dbReference type="SUPFAM" id="SSF52799">
    <property type="entry name" value="(Phosphotyrosine protein) phosphatases II"/>
    <property type="match status" value="1"/>
</dbReference>
<name>A0A6P5AET3_BRABE</name>
<dbReference type="Proteomes" id="UP000515135">
    <property type="component" value="Unplaced"/>
</dbReference>
<evidence type="ECO:0000256" key="4">
    <source>
        <dbReference type="ARBA" id="ARBA00022912"/>
    </source>
</evidence>
<dbReference type="RefSeq" id="XP_019641761.1">
    <property type="nucleotide sequence ID" value="XM_019786202.1"/>
</dbReference>
<feature type="domain" description="Tyrosine specific protein phosphatases" evidence="6">
    <location>
        <begin position="60"/>
        <end position="121"/>
    </location>
</feature>
<keyword evidence="4" id="KW-0904">Protein phosphatase</keyword>
<dbReference type="OrthoDB" id="285418at2759"/>
<reference evidence="8 9" key="1">
    <citation type="submission" date="2025-04" db="UniProtKB">
        <authorList>
            <consortium name="RefSeq"/>
        </authorList>
    </citation>
    <scope>IDENTIFICATION</scope>
    <source>
        <tissue evidence="8 9">Gonad</tissue>
    </source>
</reference>
<dbReference type="Pfam" id="PF00782">
    <property type="entry name" value="DSPc"/>
    <property type="match status" value="1"/>
</dbReference>
<dbReference type="RefSeq" id="XP_019641763.1">
    <property type="nucleotide sequence ID" value="XM_019786204.1"/>
</dbReference>
<dbReference type="Gene3D" id="3.90.190.10">
    <property type="entry name" value="Protein tyrosine phosphatase superfamily"/>
    <property type="match status" value="1"/>
</dbReference>
<dbReference type="InterPro" id="IPR020422">
    <property type="entry name" value="TYR_PHOSPHATASE_DUAL_dom"/>
</dbReference>
<proteinExistence type="inferred from homology"/>
<dbReference type="InterPro" id="IPR000387">
    <property type="entry name" value="Tyr_Pase_dom"/>
</dbReference>